<dbReference type="InterPro" id="IPR005532">
    <property type="entry name" value="SUMF_dom"/>
</dbReference>
<dbReference type="GO" id="GO:0120147">
    <property type="term" value="F:formylglycine-generating oxidase activity"/>
    <property type="evidence" value="ECO:0007669"/>
    <property type="project" value="TreeGrafter"/>
</dbReference>
<dbReference type="PANTHER" id="PTHR23150">
    <property type="entry name" value="SULFATASE MODIFYING FACTOR 1, 2"/>
    <property type="match status" value="1"/>
</dbReference>
<dbReference type="InterPro" id="IPR051043">
    <property type="entry name" value="Sulfatase_Mod_Factor_Kinase"/>
</dbReference>
<evidence type="ECO:0000313" key="3">
    <source>
        <dbReference type="Proteomes" id="UP001204953"/>
    </source>
</evidence>
<gene>
    <name evidence="2" type="ORF">NJ959_18210</name>
</gene>
<dbReference type="Pfam" id="PF03781">
    <property type="entry name" value="FGE-sulfatase"/>
    <property type="match status" value="1"/>
</dbReference>
<reference evidence="2" key="1">
    <citation type="submission" date="2022-06" db="EMBL/GenBank/DDBJ databases">
        <title>New cyanobacteria of genus Symplocastrum in benthos of Lake Baikal.</title>
        <authorList>
            <person name="Sorokovikova E."/>
            <person name="Tikhonova I."/>
            <person name="Krasnopeev A."/>
            <person name="Evseev P."/>
            <person name="Gladkikh A."/>
            <person name="Belykh O."/>
        </authorList>
    </citation>
    <scope>NUCLEOTIDE SEQUENCE</scope>
    <source>
        <strain evidence="2">BBK-W-15</strain>
    </source>
</reference>
<dbReference type="SUPFAM" id="SSF56436">
    <property type="entry name" value="C-type lectin-like"/>
    <property type="match status" value="1"/>
</dbReference>
<feature type="domain" description="Sulfatase-modifying factor enzyme-like" evidence="1">
    <location>
        <begin position="342"/>
        <end position="581"/>
    </location>
</feature>
<organism evidence="2 3">
    <name type="scientific">Limnofasciculus baicalensis BBK-W-15</name>
    <dbReference type="NCBI Taxonomy" id="2699891"/>
    <lineage>
        <taxon>Bacteria</taxon>
        <taxon>Bacillati</taxon>
        <taxon>Cyanobacteriota</taxon>
        <taxon>Cyanophyceae</taxon>
        <taxon>Coleofasciculales</taxon>
        <taxon>Coleofasciculaceae</taxon>
        <taxon>Limnofasciculus</taxon>
        <taxon>Limnofasciculus baicalensis</taxon>
    </lineage>
</organism>
<name>A0AAE3GTT2_9CYAN</name>
<dbReference type="AlphaFoldDB" id="A0AAE3GTT2"/>
<keyword evidence="3" id="KW-1185">Reference proteome</keyword>
<dbReference type="InterPro" id="IPR016187">
    <property type="entry name" value="CTDL_fold"/>
</dbReference>
<sequence>MTNTTDSAQLPELREQAQQTVDRFVRRFDESYRLLAYHAALPLVLTPELVNYLRNEFLRGEKVPWVAEVDLLLSDLCSPVGYELYAMDTHVRGYLLEEMAKNPRFGKRRMAEVARVLINYVSYLGRLNPGVRQEELEAQRWAAMVYLGDEKCKEVVREIANKLLEISSGNSGENRSESEIRAELARLIRITEELSPQLQEEPSLLEYARLMERILRTPAAVNPSELLPTYLVDDVELNFPTRVLRELLQRKVLFSQETVTQVEGYPPLQTFDFEVATIEFDTETTQTEINPQFDLNPFQFKVATIELKQTGWLRRKTKLIINYHQQEALSFTEELDNEIQLEMVAIPGGSFMMGSPENELERRNSESPQHRVTIKPFFMGKYSVTQAQWQAVAFLPQVNRELNSDPSYFKGADRPVESVSWYDAVEFCSRLSIKTGQPYRLPSEAEWEYACRAGTTTPFHFGETITTKLANYNGNYTYGKGFKGEYRQETTPVGSFGVANEFGLYDMHGNVWEWCGDEWHDNYEGAPIDGSVWGENNENDHHSRLLRGGSCCEYPGFCRSVFRGNYIPSDRDLNTLGFRLVCGVAWTL</sequence>
<dbReference type="Proteomes" id="UP001204953">
    <property type="component" value="Unassembled WGS sequence"/>
</dbReference>
<dbReference type="InterPro" id="IPR042095">
    <property type="entry name" value="SUMF_sf"/>
</dbReference>
<proteinExistence type="predicted"/>
<accession>A0AAE3GTT2</accession>
<evidence type="ECO:0000313" key="2">
    <source>
        <dbReference type="EMBL" id="MCP2730369.1"/>
    </source>
</evidence>
<comment type="caution">
    <text evidence="2">The sequence shown here is derived from an EMBL/GenBank/DDBJ whole genome shotgun (WGS) entry which is preliminary data.</text>
</comment>
<evidence type="ECO:0000259" key="1">
    <source>
        <dbReference type="Pfam" id="PF03781"/>
    </source>
</evidence>
<dbReference type="RefSeq" id="WP_254013128.1">
    <property type="nucleotide sequence ID" value="NZ_JAMZMM010000193.1"/>
</dbReference>
<dbReference type="PANTHER" id="PTHR23150:SF19">
    <property type="entry name" value="FORMYLGLYCINE-GENERATING ENZYME"/>
    <property type="match status" value="1"/>
</dbReference>
<dbReference type="EMBL" id="JAMZMM010000193">
    <property type="protein sequence ID" value="MCP2730369.1"/>
    <property type="molecule type" value="Genomic_DNA"/>
</dbReference>
<protein>
    <submittedName>
        <fullName evidence="2">Formylglycine-generating enzyme family protein</fullName>
    </submittedName>
</protein>
<dbReference type="Gene3D" id="3.90.1580.10">
    <property type="entry name" value="paralog of FGE (formylglycine-generating enzyme)"/>
    <property type="match status" value="1"/>
</dbReference>